<name>A0A286U6V9_9AGAM</name>
<evidence type="ECO:0000313" key="3">
    <source>
        <dbReference type="Proteomes" id="UP000217199"/>
    </source>
</evidence>
<reference evidence="2 3" key="1">
    <citation type="journal article" date="2017" name="Mol. Ecol.">
        <title>Comparative and population genomic landscape of Phellinus noxius: A hypervariable fungus causing root rot in trees.</title>
        <authorList>
            <person name="Chung C.L."/>
            <person name="Lee T.J."/>
            <person name="Akiba M."/>
            <person name="Lee H.H."/>
            <person name="Kuo T.H."/>
            <person name="Liu D."/>
            <person name="Ke H.M."/>
            <person name="Yokoi T."/>
            <person name="Roa M.B."/>
            <person name="Lu M.J."/>
            <person name="Chang Y.Y."/>
            <person name="Ann P.J."/>
            <person name="Tsai J.N."/>
            <person name="Chen C.Y."/>
            <person name="Tzean S.S."/>
            <person name="Ota Y."/>
            <person name="Hattori T."/>
            <person name="Sahashi N."/>
            <person name="Liou R.F."/>
            <person name="Kikuchi T."/>
            <person name="Tsai I.J."/>
        </authorList>
    </citation>
    <scope>NUCLEOTIDE SEQUENCE [LARGE SCALE GENOMIC DNA]</scope>
    <source>
        <strain evidence="2 3">FFPRI411160</strain>
    </source>
</reference>
<keyword evidence="3" id="KW-1185">Reference proteome</keyword>
<comment type="caution">
    <text evidence="2">The sequence shown here is derived from an EMBL/GenBank/DDBJ whole genome shotgun (WGS) entry which is preliminary data.</text>
</comment>
<dbReference type="InParanoid" id="A0A286U6V9"/>
<dbReference type="EMBL" id="NBII01000010">
    <property type="protein sequence ID" value="PAV15292.1"/>
    <property type="molecule type" value="Genomic_DNA"/>
</dbReference>
<evidence type="ECO:0000313" key="2">
    <source>
        <dbReference type="EMBL" id="PAV15292.1"/>
    </source>
</evidence>
<feature type="region of interest" description="Disordered" evidence="1">
    <location>
        <begin position="1"/>
        <end position="27"/>
    </location>
</feature>
<organism evidence="2 3">
    <name type="scientific">Pyrrhoderma noxium</name>
    <dbReference type="NCBI Taxonomy" id="2282107"/>
    <lineage>
        <taxon>Eukaryota</taxon>
        <taxon>Fungi</taxon>
        <taxon>Dikarya</taxon>
        <taxon>Basidiomycota</taxon>
        <taxon>Agaricomycotina</taxon>
        <taxon>Agaricomycetes</taxon>
        <taxon>Hymenochaetales</taxon>
        <taxon>Hymenochaetaceae</taxon>
        <taxon>Pyrrhoderma</taxon>
    </lineage>
</organism>
<evidence type="ECO:0000256" key="1">
    <source>
        <dbReference type="SAM" id="MobiDB-lite"/>
    </source>
</evidence>
<dbReference type="AlphaFoldDB" id="A0A286U6V9"/>
<dbReference type="Proteomes" id="UP000217199">
    <property type="component" value="Unassembled WGS sequence"/>
</dbReference>
<feature type="compositionally biased region" description="Polar residues" evidence="1">
    <location>
        <begin position="17"/>
        <end position="27"/>
    </location>
</feature>
<sequence length="116" mass="13169">MQRRMETTATLGLPASASETRPSSLKSPKLDISSTFFLLCPVFLLLSWFLDLEKSVLYQSLNCIVIHNRHLRFLTTKTNPIVPTAVQSKYFIEIRHIRGSSSDITNPVYVNLIKTT</sequence>
<gene>
    <name evidence="2" type="ORF">PNOK_0905300</name>
</gene>
<proteinExistence type="predicted"/>
<protein>
    <submittedName>
        <fullName evidence="2">Uncharacterized protein</fullName>
    </submittedName>
</protein>
<accession>A0A286U6V9</accession>